<keyword evidence="2" id="KW-0012">Acyltransferase</keyword>
<evidence type="ECO:0000313" key="4">
    <source>
        <dbReference type="EMBL" id="MBC9795485.1"/>
    </source>
</evidence>
<name>A0A926JQ86_9FLAO</name>
<organism evidence="4 5">
    <name type="scientific">Sinomicrobium weinanense</name>
    <dbReference type="NCBI Taxonomy" id="2842200"/>
    <lineage>
        <taxon>Bacteria</taxon>
        <taxon>Pseudomonadati</taxon>
        <taxon>Bacteroidota</taxon>
        <taxon>Flavobacteriia</taxon>
        <taxon>Flavobacteriales</taxon>
        <taxon>Flavobacteriaceae</taxon>
        <taxon>Sinomicrobium</taxon>
    </lineage>
</organism>
<evidence type="ECO:0000313" key="5">
    <source>
        <dbReference type="Proteomes" id="UP000653730"/>
    </source>
</evidence>
<comment type="caution">
    <text evidence="4">The sequence shown here is derived from an EMBL/GenBank/DDBJ whole genome shotgun (WGS) entry which is preliminary data.</text>
</comment>
<proteinExistence type="predicted"/>
<dbReference type="GO" id="GO:0016747">
    <property type="term" value="F:acyltransferase activity, transferring groups other than amino-acyl groups"/>
    <property type="evidence" value="ECO:0007669"/>
    <property type="project" value="InterPro"/>
</dbReference>
<dbReference type="InterPro" id="IPR016181">
    <property type="entry name" value="Acyl_CoA_acyltransferase"/>
</dbReference>
<sequence length="162" mass="19001">MSRKLTYTAATPEDHELLTRTARTSKQYWGYADHLMKLWQEELTISPDYITRNDVIKIEGTQGFIGFYALVDKEKGHWEVDHFWLLPDYIRKGYGTRIFEHILKHIKEKGGRSVSLASDPHAKGFYDKMGGSVIQREPSKVPGRFLDVYEFRVKKKDRSFKE</sequence>
<dbReference type="CDD" id="cd04301">
    <property type="entry name" value="NAT_SF"/>
    <property type="match status" value="1"/>
</dbReference>
<reference evidence="4 5" key="1">
    <citation type="submission" date="2020-09" db="EMBL/GenBank/DDBJ databases">
        <title>Sinomicrobium weinanense sp. nov., a halophilic bacteria isolated from saline-alkali soil.</title>
        <authorList>
            <person name="Wu P."/>
            <person name="Ren H."/>
            <person name="Mei Y."/>
            <person name="Liang Y."/>
            <person name="Chen Z."/>
        </authorList>
    </citation>
    <scope>NUCLEOTIDE SEQUENCE [LARGE SCALE GENOMIC DNA]</scope>
    <source>
        <strain evidence="4 5">FJxs</strain>
    </source>
</reference>
<keyword evidence="5" id="KW-1185">Reference proteome</keyword>
<dbReference type="EMBL" id="JACVDC010000011">
    <property type="protein sequence ID" value="MBC9795485.1"/>
    <property type="molecule type" value="Genomic_DNA"/>
</dbReference>
<dbReference type="PANTHER" id="PTHR43420">
    <property type="entry name" value="ACETYLTRANSFERASE"/>
    <property type="match status" value="1"/>
</dbReference>
<protein>
    <submittedName>
        <fullName evidence="4">GNAT family N-acetyltransferase</fullName>
    </submittedName>
</protein>
<keyword evidence="1" id="KW-0808">Transferase</keyword>
<dbReference type="PROSITE" id="PS51186">
    <property type="entry name" value="GNAT"/>
    <property type="match status" value="1"/>
</dbReference>
<dbReference type="Pfam" id="PF00583">
    <property type="entry name" value="Acetyltransf_1"/>
    <property type="match status" value="1"/>
</dbReference>
<dbReference type="AlphaFoldDB" id="A0A926JQ86"/>
<dbReference type="Proteomes" id="UP000653730">
    <property type="component" value="Unassembled WGS sequence"/>
</dbReference>
<evidence type="ECO:0000256" key="1">
    <source>
        <dbReference type="ARBA" id="ARBA00022679"/>
    </source>
</evidence>
<evidence type="ECO:0000256" key="2">
    <source>
        <dbReference type="ARBA" id="ARBA00023315"/>
    </source>
</evidence>
<dbReference type="RefSeq" id="WP_187964641.1">
    <property type="nucleotide sequence ID" value="NZ_JACVDC010000011.1"/>
</dbReference>
<dbReference type="InterPro" id="IPR000182">
    <property type="entry name" value="GNAT_dom"/>
</dbReference>
<accession>A0A926JQ86</accession>
<dbReference type="Gene3D" id="3.40.630.30">
    <property type="match status" value="1"/>
</dbReference>
<evidence type="ECO:0000259" key="3">
    <source>
        <dbReference type="PROSITE" id="PS51186"/>
    </source>
</evidence>
<dbReference type="SUPFAM" id="SSF55729">
    <property type="entry name" value="Acyl-CoA N-acyltransferases (Nat)"/>
    <property type="match status" value="1"/>
</dbReference>
<dbReference type="InterPro" id="IPR050680">
    <property type="entry name" value="YpeA/RimI_acetyltransf"/>
</dbReference>
<feature type="domain" description="N-acetyltransferase" evidence="3">
    <location>
        <begin position="5"/>
        <end position="158"/>
    </location>
</feature>
<gene>
    <name evidence="4" type="ORF">IBL28_05885</name>
</gene>